<comment type="caution">
    <text evidence="1">The sequence shown here is derived from an EMBL/GenBank/DDBJ whole genome shotgun (WGS) entry which is preliminary data.</text>
</comment>
<protein>
    <recommendedName>
        <fullName evidence="2">Aminotransferase class I/classII domain-containing protein</fullName>
    </recommendedName>
</protein>
<gene>
    <name evidence="1" type="ORF">S12H4_56577</name>
</gene>
<name>X1UKN5_9ZZZZ</name>
<reference evidence="1" key="1">
    <citation type="journal article" date="2014" name="Front. Microbiol.">
        <title>High frequency of phylogenetically diverse reductive dehalogenase-homologous genes in deep subseafloor sedimentary metagenomes.</title>
        <authorList>
            <person name="Kawai M."/>
            <person name="Futagami T."/>
            <person name="Toyoda A."/>
            <person name="Takaki Y."/>
            <person name="Nishi S."/>
            <person name="Hori S."/>
            <person name="Arai W."/>
            <person name="Tsubouchi T."/>
            <person name="Morono Y."/>
            <person name="Uchiyama I."/>
            <person name="Ito T."/>
            <person name="Fujiyama A."/>
            <person name="Inagaki F."/>
            <person name="Takami H."/>
        </authorList>
    </citation>
    <scope>NUCLEOTIDE SEQUENCE</scope>
    <source>
        <strain evidence="1">Expedition CK06-06</strain>
    </source>
</reference>
<organism evidence="1">
    <name type="scientific">marine sediment metagenome</name>
    <dbReference type="NCBI Taxonomy" id="412755"/>
    <lineage>
        <taxon>unclassified sequences</taxon>
        <taxon>metagenomes</taxon>
        <taxon>ecological metagenomes</taxon>
    </lineage>
</organism>
<evidence type="ECO:0000313" key="1">
    <source>
        <dbReference type="EMBL" id="GAJ18008.1"/>
    </source>
</evidence>
<proteinExistence type="predicted"/>
<accession>X1UKN5</accession>
<evidence type="ECO:0008006" key="2">
    <source>
        <dbReference type="Google" id="ProtNLM"/>
    </source>
</evidence>
<sequence length="40" mass="4507">MKELARITETFTESVIREMTRISDTLGGLNLSQGFPDFDS</sequence>
<feature type="non-terminal residue" evidence="1">
    <location>
        <position position="40"/>
    </location>
</feature>
<dbReference type="AlphaFoldDB" id="X1UKN5"/>
<dbReference type="EMBL" id="BARW01036453">
    <property type="protein sequence ID" value="GAJ18008.1"/>
    <property type="molecule type" value="Genomic_DNA"/>
</dbReference>